<dbReference type="InterPro" id="IPR032675">
    <property type="entry name" value="LRR_dom_sf"/>
</dbReference>
<accession>A0AAN9SQR9</accession>
<dbReference type="GO" id="GO:0016020">
    <property type="term" value="C:membrane"/>
    <property type="evidence" value="ECO:0007669"/>
    <property type="project" value="UniProtKB-SubCell"/>
</dbReference>
<dbReference type="AlphaFoldDB" id="A0AAN9SQR9"/>
<keyword evidence="3 10" id="KW-0812">Transmembrane</keyword>
<evidence type="ECO:0000256" key="1">
    <source>
        <dbReference type="ARBA" id="ARBA00004167"/>
    </source>
</evidence>
<evidence type="ECO:0000313" key="12">
    <source>
        <dbReference type="Proteomes" id="UP001386955"/>
    </source>
</evidence>
<comment type="subcellular location">
    <subcellularLocation>
        <location evidence="1">Membrane</location>
        <topology evidence="1">Single-pass membrane protein</topology>
    </subcellularLocation>
</comment>
<dbReference type="PANTHER" id="PTHR47986">
    <property type="entry name" value="OSJNBA0070M12.3 PROTEIN"/>
    <property type="match status" value="1"/>
</dbReference>
<evidence type="ECO:0000256" key="3">
    <source>
        <dbReference type="ARBA" id="ARBA00022692"/>
    </source>
</evidence>
<dbReference type="Gene3D" id="3.80.10.10">
    <property type="entry name" value="Ribonuclease Inhibitor"/>
    <property type="match status" value="1"/>
</dbReference>
<dbReference type="Pfam" id="PF13855">
    <property type="entry name" value="LRR_8"/>
    <property type="match status" value="1"/>
</dbReference>
<organism evidence="11 12">
    <name type="scientific">Psophocarpus tetragonolobus</name>
    <name type="common">Winged bean</name>
    <name type="synonym">Dolichos tetragonolobus</name>
    <dbReference type="NCBI Taxonomy" id="3891"/>
    <lineage>
        <taxon>Eukaryota</taxon>
        <taxon>Viridiplantae</taxon>
        <taxon>Streptophyta</taxon>
        <taxon>Embryophyta</taxon>
        <taxon>Tracheophyta</taxon>
        <taxon>Spermatophyta</taxon>
        <taxon>Magnoliopsida</taxon>
        <taxon>eudicotyledons</taxon>
        <taxon>Gunneridae</taxon>
        <taxon>Pentapetalae</taxon>
        <taxon>rosids</taxon>
        <taxon>fabids</taxon>
        <taxon>Fabales</taxon>
        <taxon>Fabaceae</taxon>
        <taxon>Papilionoideae</taxon>
        <taxon>50 kb inversion clade</taxon>
        <taxon>NPAAA clade</taxon>
        <taxon>indigoferoid/millettioid clade</taxon>
        <taxon>Phaseoleae</taxon>
        <taxon>Psophocarpus</taxon>
    </lineage>
</organism>
<evidence type="ECO:0000256" key="8">
    <source>
        <dbReference type="ARBA" id="ARBA00023170"/>
    </source>
</evidence>
<keyword evidence="5" id="KW-0677">Repeat</keyword>
<evidence type="ECO:0000256" key="2">
    <source>
        <dbReference type="ARBA" id="ARBA00022614"/>
    </source>
</evidence>
<gene>
    <name evidence="11" type="ORF">VNO78_12327</name>
</gene>
<dbReference type="Proteomes" id="UP001386955">
    <property type="component" value="Unassembled WGS sequence"/>
</dbReference>
<keyword evidence="8" id="KW-0675">Receptor</keyword>
<dbReference type="Gene3D" id="1.10.510.10">
    <property type="entry name" value="Transferase(Phosphotransferase) domain 1"/>
    <property type="match status" value="1"/>
</dbReference>
<dbReference type="SUPFAM" id="SSF56112">
    <property type="entry name" value="Protein kinase-like (PK-like)"/>
    <property type="match status" value="1"/>
</dbReference>
<evidence type="ECO:0000256" key="4">
    <source>
        <dbReference type="ARBA" id="ARBA00022729"/>
    </source>
</evidence>
<name>A0AAN9SQR9_PSOTE</name>
<dbReference type="PANTHER" id="PTHR47986:SF10">
    <property type="entry name" value="RECEPTOR-LIKE KINASE TMK4"/>
    <property type="match status" value="1"/>
</dbReference>
<protein>
    <recommendedName>
        <fullName evidence="13">Protein kinase domain-containing protein</fullName>
    </recommendedName>
</protein>
<comment type="caution">
    <text evidence="11">The sequence shown here is derived from an EMBL/GenBank/DDBJ whole genome shotgun (WGS) entry which is preliminary data.</text>
</comment>
<evidence type="ECO:0000313" key="11">
    <source>
        <dbReference type="EMBL" id="KAK7401016.1"/>
    </source>
</evidence>
<sequence>MDGFKGASSQGKILVKRLETQCVFRGEDYYGEFGGAKFVLTISPAFANLTHLRNLYLNDNNLVGSIPGSFLNLSQLLHLDVSNNNLSGDVSKFSTKVKFFNALLGRGRNGTTSSTVVKQPNGSLNVSSSNISVSLALTEGGVTLVVFFVAMVLFVFRMCHIKNQLWKLGIRMQYDAMGSNDCAPLTLKQRVTIAMDVVTGVEYLHNLAQQSFIHRDIE</sequence>
<dbReference type="InterPro" id="IPR052422">
    <property type="entry name" value="Auxin_Ser/Thr_Kinase"/>
</dbReference>
<keyword evidence="2" id="KW-0433">Leucine-rich repeat</keyword>
<dbReference type="EMBL" id="JAYMYS010000003">
    <property type="protein sequence ID" value="KAK7401016.1"/>
    <property type="molecule type" value="Genomic_DNA"/>
</dbReference>
<evidence type="ECO:0000256" key="9">
    <source>
        <dbReference type="ARBA" id="ARBA00023180"/>
    </source>
</evidence>
<keyword evidence="4" id="KW-0732">Signal</keyword>
<feature type="transmembrane region" description="Helical" evidence="10">
    <location>
        <begin position="133"/>
        <end position="156"/>
    </location>
</feature>
<dbReference type="InterPro" id="IPR001611">
    <property type="entry name" value="Leu-rich_rpt"/>
</dbReference>
<dbReference type="InterPro" id="IPR011009">
    <property type="entry name" value="Kinase-like_dom_sf"/>
</dbReference>
<evidence type="ECO:0008006" key="13">
    <source>
        <dbReference type="Google" id="ProtNLM"/>
    </source>
</evidence>
<evidence type="ECO:0000256" key="7">
    <source>
        <dbReference type="ARBA" id="ARBA00023136"/>
    </source>
</evidence>
<keyword evidence="9" id="KW-0325">Glycoprotein</keyword>
<evidence type="ECO:0000256" key="10">
    <source>
        <dbReference type="SAM" id="Phobius"/>
    </source>
</evidence>
<evidence type="ECO:0000256" key="6">
    <source>
        <dbReference type="ARBA" id="ARBA00022989"/>
    </source>
</evidence>
<keyword evidence="7 10" id="KW-0472">Membrane</keyword>
<proteinExistence type="predicted"/>
<keyword evidence="6 10" id="KW-1133">Transmembrane helix</keyword>
<dbReference type="SUPFAM" id="SSF52058">
    <property type="entry name" value="L domain-like"/>
    <property type="match status" value="1"/>
</dbReference>
<keyword evidence="12" id="KW-1185">Reference proteome</keyword>
<evidence type="ECO:0000256" key="5">
    <source>
        <dbReference type="ARBA" id="ARBA00022737"/>
    </source>
</evidence>
<reference evidence="11 12" key="1">
    <citation type="submission" date="2024-01" db="EMBL/GenBank/DDBJ databases">
        <title>The genomes of 5 underutilized Papilionoideae crops provide insights into root nodulation and disease resistanc.</title>
        <authorList>
            <person name="Jiang F."/>
        </authorList>
    </citation>
    <scope>NUCLEOTIDE SEQUENCE [LARGE SCALE GENOMIC DNA]</scope>
    <source>
        <strain evidence="11">DUOXIRENSHENG_FW03</strain>
        <tissue evidence="11">Leaves</tissue>
    </source>
</reference>